<feature type="transmembrane region" description="Helical" evidence="1">
    <location>
        <begin position="12"/>
        <end position="33"/>
    </location>
</feature>
<gene>
    <name evidence="2 4" type="primary">sri-36</name>
    <name evidence="2" type="ORF">CELE_F33H12.5</name>
    <name evidence="4" type="ORF">F33H12.5</name>
</gene>
<evidence type="ECO:0000313" key="3">
    <source>
        <dbReference type="Proteomes" id="UP000001940"/>
    </source>
</evidence>
<dbReference type="CTD" id="191910"/>
<sequence length="365" mass="41876">MTINFTTPVWLIRYYYIVGTVSLIINFGTSYLVIAKSEKIDGIRYLLLVFQFLCTITNINFTLLMQPMSLFRISTEKCLKFQISVVKCLQFRITIKKITFLCTITNINFTLLMQPMSLFPIMAAYCNGVLVKVFNIYSHYLLAVWTSLLISEIVCLTICFAWKHRKISKLANRLNDGTYNLLAVFAIFIALSYYFLATQMDVKREFQMQYVREMYPDYYDQFQSLKNFVIYTENTWATLGIITCSIGSLFCGTVLTYTTIDMLKILKKLKMKISSNSYTRYKNAVKSLLAHFYTSLLSILPVTAAMIVMYAKIENGQDLVNGAAAIGGLHSSVNAVVLITFTIPYRKFVIRKSAEIFGVRNIAMF</sequence>
<dbReference type="EMBL" id="BX284602">
    <property type="protein sequence ID" value="CAH2657582.1"/>
    <property type="molecule type" value="Genomic_DNA"/>
</dbReference>
<keyword evidence="1" id="KW-0472">Membrane</keyword>
<dbReference type="SMR" id="A0A8S4SRB2"/>
<accession>A0A8S4SRB2</accession>
<dbReference type="Proteomes" id="UP000001940">
    <property type="component" value="Chromosome II"/>
</dbReference>
<evidence type="ECO:0000313" key="2">
    <source>
        <dbReference type="EMBL" id="CAH2657582.1"/>
    </source>
</evidence>
<keyword evidence="2" id="KW-0675">Receptor</keyword>
<keyword evidence="1" id="KW-0812">Transmembrane</keyword>
<feature type="transmembrane region" description="Helical" evidence="1">
    <location>
        <begin position="323"/>
        <end position="343"/>
    </location>
</feature>
<proteinExistence type="predicted"/>
<dbReference type="Pfam" id="PF10327">
    <property type="entry name" value="7TM_GPCR_Sri"/>
    <property type="match status" value="2"/>
</dbReference>
<dbReference type="WormBase" id="F33H12.5b">
    <property type="protein sequence ID" value="CE54549"/>
    <property type="gene ID" value="WBGene00005548"/>
    <property type="gene designation" value="sri-36"/>
</dbReference>
<dbReference type="PANTHER" id="PTHR45830">
    <property type="entry name" value="SERPENTINE RECEPTOR, CLASS I"/>
    <property type="match status" value="1"/>
</dbReference>
<dbReference type="AGR" id="WB:WBGene00005548"/>
<dbReference type="PANTHER" id="PTHR45830:SF19">
    <property type="entry name" value="SERPENTINE RECEPTOR, CLASS I"/>
    <property type="match status" value="1"/>
</dbReference>
<dbReference type="KEGG" id="cel:CELE_F33H12.5"/>
<organism evidence="2 3">
    <name type="scientific">Caenorhabditis elegans</name>
    <dbReference type="NCBI Taxonomy" id="6239"/>
    <lineage>
        <taxon>Eukaryota</taxon>
        <taxon>Metazoa</taxon>
        <taxon>Ecdysozoa</taxon>
        <taxon>Nematoda</taxon>
        <taxon>Chromadorea</taxon>
        <taxon>Rhabditida</taxon>
        <taxon>Rhabditina</taxon>
        <taxon>Rhabditomorpha</taxon>
        <taxon>Rhabditoidea</taxon>
        <taxon>Rhabditidae</taxon>
        <taxon>Peloderinae</taxon>
        <taxon>Caenorhabditis</taxon>
    </lineage>
</organism>
<protein>
    <submittedName>
        <fullName evidence="2">Serpentine Receptor, class I</fullName>
    </submittedName>
</protein>
<feature type="transmembrane region" description="Helical" evidence="1">
    <location>
        <begin position="45"/>
        <end position="65"/>
    </location>
</feature>
<evidence type="ECO:0000256" key="1">
    <source>
        <dbReference type="SAM" id="Phobius"/>
    </source>
</evidence>
<reference evidence="2 3" key="1">
    <citation type="journal article" date="1998" name="Science">
        <title>Genome sequence of the nematode C. elegans: a platform for investigating biology.</title>
        <authorList>
            <consortium name="The C. elegans sequencing consortium"/>
            <person name="Sulson J.E."/>
            <person name="Waterston R."/>
        </authorList>
    </citation>
    <scope>NUCLEOTIDE SEQUENCE [LARGE SCALE GENOMIC DNA]</scope>
    <source>
        <strain evidence="2 3">Bristol N2</strain>
    </source>
</reference>
<keyword evidence="1" id="KW-1133">Transmembrane helix</keyword>
<keyword evidence="3" id="KW-1185">Reference proteome</keyword>
<dbReference type="RefSeq" id="NP_001407516.1">
    <property type="nucleotide sequence ID" value="NM_001420587.1"/>
</dbReference>
<feature type="transmembrane region" description="Helical" evidence="1">
    <location>
        <begin position="174"/>
        <end position="196"/>
    </location>
</feature>
<evidence type="ECO:0000313" key="4">
    <source>
        <dbReference type="WormBase" id="F33H12.5b"/>
    </source>
</evidence>
<dbReference type="InterPro" id="IPR019429">
    <property type="entry name" value="7TM_GPCR_serpentine_rcpt_Sri"/>
</dbReference>
<feature type="transmembrane region" description="Helical" evidence="1">
    <location>
        <begin position="236"/>
        <end position="260"/>
    </location>
</feature>
<dbReference type="GeneID" id="191910"/>
<name>A0A8S4SRB2_CAEEL</name>
<feature type="transmembrane region" description="Helical" evidence="1">
    <location>
        <begin position="288"/>
        <end position="311"/>
    </location>
</feature>
<feature type="transmembrane region" description="Helical" evidence="1">
    <location>
        <begin position="140"/>
        <end position="162"/>
    </location>
</feature>
<dbReference type="AlphaFoldDB" id="A0A8S4SRB2"/>